<protein>
    <submittedName>
        <fullName evidence="1">Uncharacterized protein</fullName>
    </submittedName>
</protein>
<gene>
    <name evidence="1" type="ORF">ACFQHK_10610</name>
</gene>
<evidence type="ECO:0000313" key="2">
    <source>
        <dbReference type="Proteomes" id="UP001596406"/>
    </source>
</evidence>
<dbReference type="EMBL" id="JBHSXM010000001">
    <property type="protein sequence ID" value="MFC6836960.1"/>
    <property type="molecule type" value="Genomic_DNA"/>
</dbReference>
<dbReference type="RefSeq" id="WP_304448633.1">
    <property type="nucleotide sequence ID" value="NZ_JARRAH010000001.1"/>
</dbReference>
<dbReference type="InterPro" id="IPR058716">
    <property type="entry name" value="WNWW_dom-containing"/>
</dbReference>
<sequence length="90" mass="10009">MDRTALERTLDERFDATPGEVRAVVRAAGDLADSGRYASDVGTPLTVAAVVESLRDAPDERLPERWNWWLGSLELAFGGYAEFQIRAVER</sequence>
<dbReference type="Proteomes" id="UP001596406">
    <property type="component" value="Unassembled WGS sequence"/>
</dbReference>
<accession>A0ABD5UBL3</accession>
<keyword evidence="2" id="KW-1185">Reference proteome</keyword>
<name>A0ABD5UBL3_9EURY</name>
<evidence type="ECO:0000313" key="1">
    <source>
        <dbReference type="EMBL" id="MFC6836960.1"/>
    </source>
</evidence>
<comment type="caution">
    <text evidence="1">The sequence shown here is derived from an EMBL/GenBank/DDBJ whole genome shotgun (WGS) entry which is preliminary data.</text>
</comment>
<dbReference type="AlphaFoldDB" id="A0ABD5UBL3"/>
<organism evidence="1 2">
    <name type="scientific">Halomarina ordinaria</name>
    <dbReference type="NCBI Taxonomy" id="3033939"/>
    <lineage>
        <taxon>Archaea</taxon>
        <taxon>Methanobacteriati</taxon>
        <taxon>Methanobacteriota</taxon>
        <taxon>Stenosarchaea group</taxon>
        <taxon>Halobacteria</taxon>
        <taxon>Halobacteriales</taxon>
        <taxon>Natronomonadaceae</taxon>
        <taxon>Halomarina</taxon>
    </lineage>
</organism>
<proteinExistence type="predicted"/>
<dbReference type="Pfam" id="PF26484">
    <property type="entry name" value="WNWW"/>
    <property type="match status" value="1"/>
</dbReference>
<reference evidence="1 2" key="1">
    <citation type="journal article" date="2019" name="Int. J. Syst. Evol. Microbiol.">
        <title>The Global Catalogue of Microorganisms (GCM) 10K type strain sequencing project: providing services to taxonomists for standard genome sequencing and annotation.</title>
        <authorList>
            <consortium name="The Broad Institute Genomics Platform"/>
            <consortium name="The Broad Institute Genome Sequencing Center for Infectious Disease"/>
            <person name="Wu L."/>
            <person name="Ma J."/>
        </authorList>
    </citation>
    <scope>NUCLEOTIDE SEQUENCE [LARGE SCALE GENOMIC DNA]</scope>
    <source>
        <strain evidence="1 2">PSRA2</strain>
    </source>
</reference>